<evidence type="ECO:0000256" key="1">
    <source>
        <dbReference type="ARBA" id="ARBA00004952"/>
    </source>
</evidence>
<evidence type="ECO:0000259" key="8">
    <source>
        <dbReference type="Pfam" id="PF04095"/>
    </source>
</evidence>
<evidence type="ECO:0000256" key="3">
    <source>
        <dbReference type="ARBA" id="ARBA00013236"/>
    </source>
</evidence>
<dbReference type="Gene3D" id="3.20.140.10">
    <property type="entry name" value="nicotinate phosphoribosyltransferase"/>
    <property type="match status" value="1"/>
</dbReference>
<comment type="PTM">
    <text evidence="7">Transiently phosphorylated on a His residue during the reaction cycle. Phosphorylation strongly increases the affinity for substrates and increases the rate of nicotinate D-ribonucleotide production. Dephosphorylation regenerates the low-affinity form of the enzyme, leading to product release.</text>
</comment>
<comment type="catalytic activity">
    <reaction evidence="7">
        <text>5-phospho-alpha-D-ribose 1-diphosphate + nicotinate + ATP + H2O = nicotinate beta-D-ribonucleotide + ADP + phosphate + diphosphate</text>
        <dbReference type="Rhea" id="RHEA:36163"/>
        <dbReference type="ChEBI" id="CHEBI:15377"/>
        <dbReference type="ChEBI" id="CHEBI:30616"/>
        <dbReference type="ChEBI" id="CHEBI:32544"/>
        <dbReference type="ChEBI" id="CHEBI:33019"/>
        <dbReference type="ChEBI" id="CHEBI:43474"/>
        <dbReference type="ChEBI" id="CHEBI:57502"/>
        <dbReference type="ChEBI" id="CHEBI:58017"/>
        <dbReference type="ChEBI" id="CHEBI:456216"/>
        <dbReference type="EC" id="6.3.4.21"/>
    </reaction>
</comment>
<keyword evidence="5 7" id="KW-0436">Ligase</keyword>
<comment type="function">
    <text evidence="7">Catalyzes the synthesis of beta-nicotinate D-ribonucleotide from nicotinate and 5-phospho-D-ribose 1-phosphate at the expense of ATP.</text>
</comment>
<gene>
    <name evidence="10" type="ORF">UW41_C0018G0011</name>
</gene>
<dbReference type="GO" id="GO:0004516">
    <property type="term" value="F:nicotinate phosphoribosyltransferase activity"/>
    <property type="evidence" value="ECO:0007669"/>
    <property type="project" value="UniProtKB-UniRule"/>
</dbReference>
<evidence type="ECO:0000259" key="9">
    <source>
        <dbReference type="Pfam" id="PF17767"/>
    </source>
</evidence>
<protein>
    <recommendedName>
        <fullName evidence="3 7">Nicotinate phosphoribosyltransferase</fullName>
        <ecNumber evidence="3 7">6.3.4.21</ecNumber>
    </recommendedName>
</protein>
<dbReference type="PATRIC" id="fig|1618392.3.peg.726"/>
<evidence type="ECO:0000256" key="6">
    <source>
        <dbReference type="ARBA" id="ARBA00022642"/>
    </source>
</evidence>
<comment type="pathway">
    <text evidence="1 7">Cofactor biosynthesis; NAD(+) biosynthesis; nicotinate D-ribonucleotide from nicotinate: step 1/1.</text>
</comment>
<keyword evidence="10" id="KW-0328">Glycosyltransferase</keyword>
<sequence>MYFDPLIHSIFDNDSYAITQSNQAIDQYEFVVTEDQFLNRDGTPFPPKFSKALEEQIGYMSRLKATDDQIAYHKKDMWYIKTSYWGWFKNFRFDPSEVEVTQVDAALKIKITGFVHRTVLWETPLMALVSELYFKMTGKKPDLDYVRRAQEKGATFKQKLAYFSEFGTRRRFSYEVQKNVLSALVDTAGPRSQGGVLNGTSNMQLAQDNNLTSMGTNAHRAYQLHAGLYGVRSANEKMLESWEKQYGTALGIALTDTFGTKDFLRVFNRHWSMLYDGVRHDSMRPIRSYADMIVEHYKSSRIRIDPMSRVILFSDGIKSYDEIDEVHDACKNRIQSPFGIGTWLSNDCGHKPLSIVIKQFAVFDPYDGRRINTAKLSDNPTKASGDLGAIEHYKYELGIDH</sequence>
<evidence type="ECO:0000256" key="4">
    <source>
        <dbReference type="ARBA" id="ARBA00022553"/>
    </source>
</evidence>
<dbReference type="PANTHER" id="PTHR11098">
    <property type="entry name" value="NICOTINATE PHOSPHORIBOSYLTRANSFERASE"/>
    <property type="match status" value="1"/>
</dbReference>
<dbReference type="InterPro" id="IPR036068">
    <property type="entry name" value="Nicotinate_pribotase-like_C"/>
</dbReference>
<dbReference type="InterPro" id="IPR006406">
    <property type="entry name" value="Nic_PRibTrfase"/>
</dbReference>
<feature type="domain" description="Nicotinate/nicotinamide phosphoribosyltransferase" evidence="8">
    <location>
        <begin position="163"/>
        <end position="386"/>
    </location>
</feature>
<dbReference type="GO" id="GO:0005829">
    <property type="term" value="C:cytosol"/>
    <property type="evidence" value="ECO:0007669"/>
    <property type="project" value="TreeGrafter"/>
</dbReference>
<organism evidence="10 11">
    <name type="scientific">Candidatus Collierbacteria bacterium GW2011_GWC2_44_18</name>
    <dbReference type="NCBI Taxonomy" id="1618392"/>
    <lineage>
        <taxon>Bacteria</taxon>
        <taxon>Candidatus Collieribacteriota</taxon>
    </lineage>
</organism>
<evidence type="ECO:0000256" key="5">
    <source>
        <dbReference type="ARBA" id="ARBA00022598"/>
    </source>
</evidence>
<keyword evidence="6 7" id="KW-0662">Pyridine nucleotide biosynthesis</keyword>
<evidence type="ECO:0000313" key="10">
    <source>
        <dbReference type="EMBL" id="KKT48803.1"/>
    </source>
</evidence>
<dbReference type="EMBL" id="LCIE01000018">
    <property type="protein sequence ID" value="KKT48803.1"/>
    <property type="molecule type" value="Genomic_DNA"/>
</dbReference>
<dbReference type="PANTHER" id="PTHR11098:SF1">
    <property type="entry name" value="NICOTINATE PHOSPHORIBOSYLTRANSFERASE"/>
    <property type="match status" value="1"/>
</dbReference>
<dbReference type="Proteomes" id="UP000034172">
    <property type="component" value="Unassembled WGS sequence"/>
</dbReference>
<dbReference type="AlphaFoldDB" id="A0A0G1HQ57"/>
<evidence type="ECO:0000313" key="11">
    <source>
        <dbReference type="Proteomes" id="UP000034172"/>
    </source>
</evidence>
<dbReference type="PIRSF" id="PIRSF000484">
    <property type="entry name" value="NAPRT"/>
    <property type="match status" value="1"/>
</dbReference>
<dbReference type="InterPro" id="IPR007229">
    <property type="entry name" value="Nic_PRibTrfase-Fam"/>
</dbReference>
<dbReference type="InterPro" id="IPR041525">
    <property type="entry name" value="N/Namide_PRibTrfase"/>
</dbReference>
<dbReference type="NCBIfam" id="TIGR01514">
    <property type="entry name" value="NAPRTase"/>
    <property type="match status" value="1"/>
</dbReference>
<proteinExistence type="inferred from homology"/>
<dbReference type="Pfam" id="PF17767">
    <property type="entry name" value="NAPRTase_N"/>
    <property type="match status" value="1"/>
</dbReference>
<keyword evidence="10" id="KW-0808">Transferase</keyword>
<dbReference type="EC" id="6.3.4.21" evidence="3 7"/>
<dbReference type="GO" id="GO:0034355">
    <property type="term" value="P:NAD+ biosynthetic process via the salvage pathway"/>
    <property type="evidence" value="ECO:0007669"/>
    <property type="project" value="TreeGrafter"/>
</dbReference>
<dbReference type="GO" id="GO:0016757">
    <property type="term" value="F:glycosyltransferase activity"/>
    <property type="evidence" value="ECO:0007669"/>
    <property type="project" value="UniProtKB-KW"/>
</dbReference>
<evidence type="ECO:0000256" key="2">
    <source>
        <dbReference type="ARBA" id="ARBA00010897"/>
    </source>
</evidence>
<dbReference type="STRING" id="1618392.UW41_C0018G0011"/>
<reference evidence="10 11" key="1">
    <citation type="journal article" date="2015" name="Nature">
        <title>rRNA introns, odd ribosomes, and small enigmatic genomes across a large radiation of phyla.</title>
        <authorList>
            <person name="Brown C.T."/>
            <person name="Hug L.A."/>
            <person name="Thomas B.C."/>
            <person name="Sharon I."/>
            <person name="Castelle C.J."/>
            <person name="Singh A."/>
            <person name="Wilkins M.J."/>
            <person name="Williams K.H."/>
            <person name="Banfield J.F."/>
        </authorList>
    </citation>
    <scope>NUCLEOTIDE SEQUENCE [LARGE SCALE GENOMIC DNA]</scope>
</reference>
<dbReference type="InterPro" id="IPR040727">
    <property type="entry name" value="NAPRTase_N"/>
</dbReference>
<evidence type="ECO:0000256" key="7">
    <source>
        <dbReference type="RuleBase" id="RU003838"/>
    </source>
</evidence>
<feature type="domain" description="Nicotinate phosphoribosyltransferase N-terminal" evidence="9">
    <location>
        <begin position="12"/>
        <end position="130"/>
    </location>
</feature>
<name>A0A0G1HQ57_9BACT</name>
<comment type="caution">
    <text evidence="10">The sequence shown here is derived from an EMBL/GenBank/DDBJ whole genome shotgun (WGS) entry which is preliminary data.</text>
</comment>
<keyword evidence="4" id="KW-0597">Phosphoprotein</keyword>
<accession>A0A0G1HQ57</accession>
<dbReference type="SUPFAM" id="SSF54675">
    <property type="entry name" value="Nicotinate/Quinolinate PRTase N-terminal domain-like"/>
    <property type="match status" value="1"/>
</dbReference>
<dbReference type="SUPFAM" id="SSF51690">
    <property type="entry name" value="Nicotinate/Quinolinate PRTase C-terminal domain-like"/>
    <property type="match status" value="1"/>
</dbReference>
<dbReference type="UniPathway" id="UPA00253">
    <property type="reaction ID" value="UER00457"/>
</dbReference>
<comment type="similarity">
    <text evidence="2 7">Belongs to the NAPRTase family.</text>
</comment>
<dbReference type="Pfam" id="PF04095">
    <property type="entry name" value="NAPRTase"/>
    <property type="match status" value="1"/>
</dbReference>